<evidence type="ECO:0000313" key="3">
    <source>
        <dbReference type="Proteomes" id="UP001165121"/>
    </source>
</evidence>
<proteinExistence type="predicted"/>
<reference evidence="2" key="1">
    <citation type="submission" date="2023-04" db="EMBL/GenBank/DDBJ databases">
        <title>Phytophthora fragariaefolia NBRC 109709.</title>
        <authorList>
            <person name="Ichikawa N."/>
            <person name="Sato H."/>
            <person name="Tonouchi N."/>
        </authorList>
    </citation>
    <scope>NUCLEOTIDE SEQUENCE</scope>
    <source>
        <strain evidence="2">NBRC 109709</strain>
    </source>
</reference>
<feature type="region of interest" description="Disordered" evidence="1">
    <location>
        <begin position="119"/>
        <end position="141"/>
    </location>
</feature>
<gene>
    <name evidence="2" type="ORF">Pfra01_001112000</name>
</gene>
<dbReference type="Proteomes" id="UP001165121">
    <property type="component" value="Unassembled WGS sequence"/>
</dbReference>
<dbReference type="OrthoDB" id="126358at2759"/>
<name>A0A9W6XH36_9STRA</name>
<protein>
    <submittedName>
        <fullName evidence="2">Unnamed protein product</fullName>
    </submittedName>
</protein>
<feature type="region of interest" description="Disordered" evidence="1">
    <location>
        <begin position="319"/>
        <end position="343"/>
    </location>
</feature>
<comment type="caution">
    <text evidence="2">The sequence shown here is derived from an EMBL/GenBank/DDBJ whole genome shotgun (WGS) entry which is preliminary data.</text>
</comment>
<dbReference type="EMBL" id="BSXT01001090">
    <property type="protein sequence ID" value="GMF38480.1"/>
    <property type="molecule type" value="Genomic_DNA"/>
</dbReference>
<organism evidence="2 3">
    <name type="scientific">Phytophthora fragariaefolia</name>
    <dbReference type="NCBI Taxonomy" id="1490495"/>
    <lineage>
        <taxon>Eukaryota</taxon>
        <taxon>Sar</taxon>
        <taxon>Stramenopiles</taxon>
        <taxon>Oomycota</taxon>
        <taxon>Peronosporomycetes</taxon>
        <taxon>Peronosporales</taxon>
        <taxon>Peronosporaceae</taxon>
        <taxon>Phytophthora</taxon>
    </lineage>
</organism>
<evidence type="ECO:0000256" key="1">
    <source>
        <dbReference type="SAM" id="MobiDB-lite"/>
    </source>
</evidence>
<dbReference type="AlphaFoldDB" id="A0A9W6XH36"/>
<keyword evidence="3" id="KW-1185">Reference proteome</keyword>
<sequence length="343" mass="39024">MGTVHIKLEEDYCSEVEFVSPGITGLAQPMDVSVMRSFKSRCRRLDINYHINHDFPATTTARRFLMTQIVLLAWESIEEKRIVRGFVKAGLVPIGPRVTDGTFRVPGPKSETVSVRGMMQRRGGGSQTTAPGRKRLKGPDRQEAARHRAIAKLGEDVMNKIRSDWDTWDTSYGDNEWQQSEGVVRSLPQQLSDREIRSILPIGGSRVTRLRNCLKSGIDHFHTRRVVSKPCHAFDDVVLEAFKGHCATWKLEDGFPCPHRRPRQYFTEQNLTWRTQPDLTEAEKGGIILRKSTHIEDAIAQRRFVSKFVKEFSALHAPEQNLPETINPDTFDDDDDASNDDKV</sequence>
<evidence type="ECO:0000313" key="2">
    <source>
        <dbReference type="EMBL" id="GMF38480.1"/>
    </source>
</evidence>
<accession>A0A9W6XH36</accession>
<feature type="compositionally biased region" description="Acidic residues" evidence="1">
    <location>
        <begin position="330"/>
        <end position="343"/>
    </location>
</feature>